<evidence type="ECO:0000313" key="1">
    <source>
        <dbReference type="EMBL" id="OHT23552.1"/>
    </source>
</evidence>
<name>A0A1S1HNY8_PROST</name>
<evidence type="ECO:0000313" key="2">
    <source>
        <dbReference type="Proteomes" id="UP000179588"/>
    </source>
</evidence>
<dbReference type="AlphaFoldDB" id="A0A1S1HNY8"/>
<comment type="caution">
    <text evidence="1">The sequence shown here is derived from an EMBL/GenBank/DDBJ whole genome shotgun (WGS) entry which is preliminary data.</text>
</comment>
<sequence>MNPFLSKRFIILTIAFITCLVATIAFHFRGNAASWTWENQKIGSEIANFDWVKTFPTDQGMLIVVQRSQRAGYYSYSRYNIPSHDYSYQVLLANKTGIHYIGKGNHSFYNAACNKAECTLIFNDGSRVLNLADYSITDMEPWQEPYGEQYSTLIIGKILNTPNDQTYLVVSNSDLFKTTDKGRTWQLFGNVRDLVKLYYPEELVDNSHFLFATQKTSSSFGLVMVIIWAHLRSLLIAKQAKF</sequence>
<dbReference type="SUPFAM" id="SSF110296">
    <property type="entry name" value="Oligoxyloglucan reducing end-specific cellobiohydrolase"/>
    <property type="match status" value="1"/>
</dbReference>
<keyword evidence="2" id="KW-1185">Reference proteome</keyword>
<dbReference type="Proteomes" id="UP000179588">
    <property type="component" value="Unassembled WGS sequence"/>
</dbReference>
<proteinExistence type="predicted"/>
<dbReference type="EMBL" id="LVIE01000179">
    <property type="protein sequence ID" value="OHT23552.1"/>
    <property type="molecule type" value="Genomic_DNA"/>
</dbReference>
<organism evidence="1 2">
    <name type="scientific">Providencia stuartii</name>
    <dbReference type="NCBI Taxonomy" id="588"/>
    <lineage>
        <taxon>Bacteria</taxon>
        <taxon>Pseudomonadati</taxon>
        <taxon>Pseudomonadota</taxon>
        <taxon>Gammaproteobacteria</taxon>
        <taxon>Enterobacterales</taxon>
        <taxon>Morganellaceae</taxon>
        <taxon>Providencia</taxon>
    </lineage>
</organism>
<protein>
    <submittedName>
        <fullName evidence="1">Uncharacterized protein</fullName>
    </submittedName>
</protein>
<accession>A0A1S1HNY8</accession>
<gene>
    <name evidence="1" type="ORF">A3Q29_06395</name>
</gene>
<reference evidence="1 2" key="1">
    <citation type="submission" date="2016-03" db="EMBL/GenBank/DDBJ databases">
        <title>Genome sequence of Providencia stuartii strain, isolated from the salivary glands of larval Lucilia sericata.</title>
        <authorList>
            <person name="Yuan Y."/>
            <person name="Zhang Y."/>
            <person name="Fu S."/>
            <person name="Crippen T.L."/>
            <person name="Visi D."/>
            <person name="Benbow M.E."/>
            <person name="Allen M."/>
            <person name="Tomberlin J.K."/>
            <person name="Sze S.-H."/>
            <person name="Tarone A.M."/>
        </authorList>
    </citation>
    <scope>NUCLEOTIDE SEQUENCE [LARGE SCALE GENOMIC DNA]</scope>
    <source>
        <strain evidence="1 2">Crippen</strain>
    </source>
</reference>